<gene>
    <name evidence="2" type="ORF">ANME2D_00048</name>
</gene>
<dbReference type="Proteomes" id="UP000027153">
    <property type="component" value="Unassembled WGS sequence"/>
</dbReference>
<feature type="transmembrane region" description="Helical" evidence="1">
    <location>
        <begin position="44"/>
        <end position="64"/>
    </location>
</feature>
<protein>
    <recommendedName>
        <fullName evidence="4">DUF116 domain-containing protein</fullName>
    </recommendedName>
</protein>
<dbReference type="PANTHER" id="PTHR43801">
    <property type="entry name" value="NUCLEOTIDE-BINDING PROTEIN-RELATED"/>
    <property type="match status" value="1"/>
</dbReference>
<dbReference type="RefSeq" id="WP_048088202.1">
    <property type="nucleotide sequence ID" value="NZ_JMIY01000001.1"/>
</dbReference>
<comment type="caution">
    <text evidence="2">The sequence shown here is derived from an EMBL/GenBank/DDBJ whole genome shotgun (WGS) entry which is preliminary data.</text>
</comment>
<accession>A0A062VBD6</accession>
<dbReference type="AlphaFoldDB" id="A0A062VBD6"/>
<keyword evidence="1" id="KW-0472">Membrane</keyword>
<evidence type="ECO:0000256" key="1">
    <source>
        <dbReference type="SAM" id="Phobius"/>
    </source>
</evidence>
<feature type="transmembrane region" description="Helical" evidence="1">
    <location>
        <begin position="12"/>
        <end position="38"/>
    </location>
</feature>
<dbReference type="InterPro" id="IPR002829">
    <property type="entry name" value="DUF116"/>
</dbReference>
<keyword evidence="1" id="KW-0812">Transmembrane</keyword>
<name>A0A062VBD6_9EURY</name>
<dbReference type="OrthoDB" id="120943at2157"/>
<proteinExistence type="predicted"/>
<evidence type="ECO:0000313" key="3">
    <source>
        <dbReference type="Proteomes" id="UP000027153"/>
    </source>
</evidence>
<reference evidence="2 3" key="1">
    <citation type="journal article" date="2013" name="Nature">
        <title>Anaerobic oxidation of methane coupled to nitrate reduction in a novel archaeal lineage.</title>
        <authorList>
            <person name="Haroon M.F."/>
            <person name="Hu S."/>
            <person name="Shi Y."/>
            <person name="Imelfort M."/>
            <person name="Keller J."/>
            <person name="Hugenholtz P."/>
            <person name="Yuan Z."/>
            <person name="Tyson G.W."/>
        </authorList>
    </citation>
    <scope>NUCLEOTIDE SEQUENCE [LARGE SCALE GENOMIC DNA]</scope>
    <source>
        <strain evidence="2 3">ANME-2d</strain>
    </source>
</reference>
<dbReference type="Pfam" id="PF01976">
    <property type="entry name" value="DUF116"/>
    <property type="match status" value="1"/>
</dbReference>
<dbReference type="PANTHER" id="PTHR43801:SF1">
    <property type="entry name" value="POLYPRENYL SYNTHETASE"/>
    <property type="match status" value="1"/>
</dbReference>
<sequence length="216" mass="24126">MPFEINSLFTVIGQAAVYFVIFLLIAAVLGSLLVAYSFKTERFIFPNFMLFSITVLENLVKALFRLVRMDDSIVDKVGIEVRNKVSIKKFKDTPKNKRIIFLPQCLRAVDCSSRLGPEGMQCTNCGKCEIGQAKKDAEGLGYKVFIVPGSSFVVRLVRKHKPVAILGVGCITEVVSGLEMCEKLNLYGVGLTLDRAGCVSTVLDWDEFYEFIRMTD</sequence>
<evidence type="ECO:0008006" key="4">
    <source>
        <dbReference type="Google" id="ProtNLM"/>
    </source>
</evidence>
<dbReference type="PIRSF" id="PIRSF006594">
    <property type="entry name" value="UCP006594"/>
    <property type="match status" value="1"/>
</dbReference>
<dbReference type="EMBL" id="JMIY01000001">
    <property type="protein sequence ID" value="KCZ72989.1"/>
    <property type="molecule type" value="Genomic_DNA"/>
</dbReference>
<dbReference type="PATRIC" id="fig|1392998.3.peg.407"/>
<evidence type="ECO:0000313" key="2">
    <source>
        <dbReference type="EMBL" id="KCZ72989.1"/>
    </source>
</evidence>
<keyword evidence="1" id="KW-1133">Transmembrane helix</keyword>
<keyword evidence="3" id="KW-1185">Reference proteome</keyword>
<organism evidence="2 3">
    <name type="scientific">Candidatus Methanoperedens nitratireducens</name>
    <dbReference type="NCBI Taxonomy" id="1392998"/>
    <lineage>
        <taxon>Archaea</taxon>
        <taxon>Methanobacteriati</taxon>
        <taxon>Methanobacteriota</taxon>
        <taxon>Stenosarchaea group</taxon>
        <taxon>Methanomicrobia</taxon>
        <taxon>Methanosarcinales</taxon>
        <taxon>ANME-2 cluster</taxon>
        <taxon>Candidatus Methanoperedentaceae</taxon>
        <taxon>Candidatus Methanoperedens</taxon>
    </lineage>
</organism>